<dbReference type="PANTHER" id="PTHR28657">
    <property type="entry name" value="INDOLEAMINE 2,3-DIOXYGENASE"/>
    <property type="match status" value="1"/>
</dbReference>
<dbReference type="EMBL" id="BAABDQ010000018">
    <property type="protein sequence ID" value="GAA3578640.1"/>
    <property type="molecule type" value="Genomic_DNA"/>
</dbReference>
<evidence type="ECO:0008006" key="5">
    <source>
        <dbReference type="Google" id="ProtNLM"/>
    </source>
</evidence>
<reference evidence="4" key="1">
    <citation type="journal article" date="2019" name="Int. J. Syst. Evol. Microbiol.">
        <title>The Global Catalogue of Microorganisms (GCM) 10K type strain sequencing project: providing services to taxonomists for standard genome sequencing and annotation.</title>
        <authorList>
            <consortium name="The Broad Institute Genomics Platform"/>
            <consortium name="The Broad Institute Genome Sequencing Center for Infectious Disease"/>
            <person name="Wu L."/>
            <person name="Ma J."/>
        </authorList>
    </citation>
    <scope>NUCLEOTIDE SEQUENCE [LARGE SCALE GENOMIC DNA]</scope>
    <source>
        <strain evidence="4">JCM 17326</strain>
    </source>
</reference>
<evidence type="ECO:0000313" key="3">
    <source>
        <dbReference type="EMBL" id="GAA3578640.1"/>
    </source>
</evidence>
<proteinExistence type="predicted"/>
<name>A0ABP6YC01_9ACTN</name>
<dbReference type="Gene3D" id="1.20.58.480">
    <property type="match status" value="1"/>
</dbReference>
<dbReference type="SUPFAM" id="SSF140959">
    <property type="entry name" value="Indolic compounds 2,3-dioxygenase-like"/>
    <property type="match status" value="1"/>
</dbReference>
<accession>A0ABP6YC01</accession>
<dbReference type="Pfam" id="PF01231">
    <property type="entry name" value="IDO"/>
    <property type="match status" value="1"/>
</dbReference>
<keyword evidence="2" id="KW-0408">Iron</keyword>
<keyword evidence="1" id="KW-0479">Metal-binding</keyword>
<evidence type="ECO:0000256" key="2">
    <source>
        <dbReference type="ARBA" id="ARBA00023004"/>
    </source>
</evidence>
<evidence type="ECO:0000256" key="1">
    <source>
        <dbReference type="ARBA" id="ARBA00022723"/>
    </source>
</evidence>
<dbReference type="RefSeq" id="WP_345568568.1">
    <property type="nucleotide sequence ID" value="NZ_BAABDQ010000018.1"/>
</dbReference>
<protein>
    <recommendedName>
        <fullName evidence="5">Indoleamine 2,3-dioxygenase</fullName>
    </recommendedName>
</protein>
<dbReference type="InterPro" id="IPR000898">
    <property type="entry name" value="Indolamine_dOase"/>
</dbReference>
<dbReference type="Proteomes" id="UP001500630">
    <property type="component" value="Unassembled WGS sequence"/>
</dbReference>
<keyword evidence="4" id="KW-1185">Reference proteome</keyword>
<dbReference type="PANTHER" id="PTHR28657:SF5">
    <property type="entry name" value="INDOLEAMINE 2,3-DIOXYGENASE"/>
    <property type="match status" value="1"/>
</dbReference>
<evidence type="ECO:0000313" key="4">
    <source>
        <dbReference type="Proteomes" id="UP001500630"/>
    </source>
</evidence>
<sequence length="388" mass="42727">MTHDTTPARAARPRVTALDEYAIDERRGFVPVADPVDELPACYRPWEQTGRNIAALIMTGRLRPALAAMPVLTPDRLTSRAEQERALLLLTCLTNAYVHGSAPLARTLPAPVARPLHELARLLDRAPIVAHASIVLNNWRRIDRAEPLSMSNIDTQVTFLGGVDEKWFYLATVGVELAGAPGLSLLVRAQQAAADEDHPRFAEALTALVKVLDRVVEAFLDVERWCDSYVFYHRIRPFLSGWSAPGLRFEGVDREPLVLAGGSAAQSALIQAFDAGLDVDHRDEQTAGFLTGMRAYMPGPHRRFLQDLEAGPSVRDFAARHQGTWPQLSEAYNAAVAGLSRLRAQHIGITGRYINRFERGAEAKGTGGSDFTGLLKRAREETVERLLS</sequence>
<comment type="caution">
    <text evidence="3">The sequence shown here is derived from an EMBL/GenBank/DDBJ whole genome shotgun (WGS) entry which is preliminary data.</text>
</comment>
<dbReference type="InterPro" id="IPR037217">
    <property type="entry name" value="Trp/Indoleamine_2_3_dOase-like"/>
</dbReference>
<gene>
    <name evidence="3" type="ORF">GCM10022419_070120</name>
</gene>
<organism evidence="3 4">
    <name type="scientific">Nonomuraea rosea</name>
    <dbReference type="NCBI Taxonomy" id="638574"/>
    <lineage>
        <taxon>Bacteria</taxon>
        <taxon>Bacillati</taxon>
        <taxon>Actinomycetota</taxon>
        <taxon>Actinomycetes</taxon>
        <taxon>Streptosporangiales</taxon>
        <taxon>Streptosporangiaceae</taxon>
        <taxon>Nonomuraea</taxon>
    </lineage>
</organism>